<accession>A0A6A4ML55</accession>
<feature type="compositionally biased region" description="Pro residues" evidence="6">
    <location>
        <begin position="233"/>
        <end position="248"/>
    </location>
</feature>
<evidence type="ECO:0000256" key="2">
    <source>
        <dbReference type="ARBA" id="ARBA00022676"/>
    </source>
</evidence>
<feature type="region of interest" description="Disordered" evidence="6">
    <location>
        <begin position="193"/>
        <end position="284"/>
    </location>
</feature>
<gene>
    <name evidence="7" type="ORF">C3L33_00998</name>
</gene>
<keyword evidence="8" id="KW-1185">Reference proteome</keyword>
<dbReference type="PANTHER" id="PTHR31042">
    <property type="entry name" value="CORE-2/I-BRANCHING BETA-1,6-N-ACETYLGLUCOSAMINYLTRANSFERASE FAMILY PROTEIN-RELATED"/>
    <property type="match status" value="1"/>
</dbReference>
<evidence type="ECO:0000256" key="4">
    <source>
        <dbReference type="ARBA" id="ARBA00023136"/>
    </source>
</evidence>
<keyword evidence="4" id="KW-0472">Membrane</keyword>
<evidence type="ECO:0000313" key="8">
    <source>
        <dbReference type="Proteomes" id="UP000428333"/>
    </source>
</evidence>
<dbReference type="PANTHER" id="PTHR31042:SF20">
    <property type="entry name" value="CORE-2_I-BRANCHING BETA-1,6-N-ACETYLGLUCOSAMINYLTRANSFERASE FAMILY PROTEIN"/>
    <property type="match status" value="1"/>
</dbReference>
<dbReference type="OrthoDB" id="191334at2759"/>
<dbReference type="GO" id="GO:0016020">
    <property type="term" value="C:membrane"/>
    <property type="evidence" value="ECO:0007669"/>
    <property type="project" value="UniProtKB-SubCell"/>
</dbReference>
<evidence type="ECO:0000256" key="3">
    <source>
        <dbReference type="ARBA" id="ARBA00022679"/>
    </source>
</evidence>
<dbReference type="AlphaFoldDB" id="A0A6A4ML55"/>
<dbReference type="GO" id="GO:0016757">
    <property type="term" value="F:glycosyltransferase activity"/>
    <property type="evidence" value="ECO:0007669"/>
    <property type="project" value="UniProtKB-KW"/>
</dbReference>
<keyword evidence="3" id="KW-0808">Transferase</keyword>
<evidence type="ECO:0000256" key="1">
    <source>
        <dbReference type="ARBA" id="ARBA00004606"/>
    </source>
</evidence>
<feature type="compositionally biased region" description="Pro residues" evidence="6">
    <location>
        <begin position="201"/>
        <end position="223"/>
    </location>
</feature>
<proteinExistence type="predicted"/>
<keyword evidence="5" id="KW-0325">Glycoprotein</keyword>
<evidence type="ECO:0000256" key="5">
    <source>
        <dbReference type="ARBA" id="ARBA00023180"/>
    </source>
</evidence>
<protein>
    <submittedName>
        <fullName evidence="7">Uncharacterized protein</fullName>
    </submittedName>
</protein>
<organism evidence="7 8">
    <name type="scientific">Rhododendron williamsianum</name>
    <dbReference type="NCBI Taxonomy" id="262921"/>
    <lineage>
        <taxon>Eukaryota</taxon>
        <taxon>Viridiplantae</taxon>
        <taxon>Streptophyta</taxon>
        <taxon>Embryophyta</taxon>
        <taxon>Tracheophyta</taxon>
        <taxon>Spermatophyta</taxon>
        <taxon>Magnoliopsida</taxon>
        <taxon>eudicotyledons</taxon>
        <taxon>Gunneridae</taxon>
        <taxon>Pentapetalae</taxon>
        <taxon>asterids</taxon>
        <taxon>Ericales</taxon>
        <taxon>Ericaceae</taxon>
        <taxon>Ericoideae</taxon>
        <taxon>Rhodoreae</taxon>
        <taxon>Rhododendron</taxon>
    </lineage>
</organism>
<keyword evidence="2" id="KW-0328">Glycosyltransferase</keyword>
<name>A0A6A4ML55_9ERIC</name>
<evidence type="ECO:0000313" key="7">
    <source>
        <dbReference type="EMBL" id="KAE9467099.1"/>
    </source>
</evidence>
<dbReference type="InterPro" id="IPR044174">
    <property type="entry name" value="BC10-like"/>
</dbReference>
<dbReference type="Pfam" id="PF02485">
    <property type="entry name" value="Branch"/>
    <property type="match status" value="2"/>
</dbReference>
<dbReference type="Proteomes" id="UP000428333">
    <property type="component" value="Linkage Group LG01"/>
</dbReference>
<comment type="subcellular location">
    <subcellularLocation>
        <location evidence="1">Membrane</location>
        <topology evidence="1">Single-pass type II membrane protein</topology>
    </subcellularLocation>
</comment>
<sequence length="379" mass="43518">MIDAERRLLANALLDFSNERFILLSDTCIPLFNFTATYTYLINSKETFVASNDDPRKNGRGRYNRLMGPTISLSEWQKGSQWFELNRDLAIQIVSDRKYYSIFRKHCYSPCYTDEHYVPTIVNVVSPEKNSNRSITWVDWSKMGPHPGKFARQSISVEFLNQISSGLVIGISVSFYMKDFPINFFHKQFSIQTPLNSSSSSPPPPPPPPPPPEHFPPPPPQNLPPLELLPIQDFPPPQLIQDFPPPESPIQDSFPDIEDSLPRDDDRQKKAGRIGLRDYVKPPNPMHDMEDEELLWRASMVPKIQTFPFKYTPKIAFMYLTRGYLPLAPLWEKFFEGNEGLYSIYVHALPSFNGTVSEESVFRGRRIPSKLATCVLLIM</sequence>
<dbReference type="EMBL" id="QEFC01000057">
    <property type="protein sequence ID" value="KAE9467099.1"/>
    <property type="molecule type" value="Genomic_DNA"/>
</dbReference>
<feature type="non-terminal residue" evidence="7">
    <location>
        <position position="1"/>
    </location>
</feature>
<dbReference type="InterPro" id="IPR003406">
    <property type="entry name" value="Glyco_trans_14"/>
</dbReference>
<comment type="caution">
    <text evidence="7">The sequence shown here is derived from an EMBL/GenBank/DDBJ whole genome shotgun (WGS) entry which is preliminary data.</text>
</comment>
<feature type="compositionally biased region" description="Basic and acidic residues" evidence="6">
    <location>
        <begin position="260"/>
        <end position="280"/>
    </location>
</feature>
<evidence type="ECO:0000256" key="6">
    <source>
        <dbReference type="SAM" id="MobiDB-lite"/>
    </source>
</evidence>
<reference evidence="7 8" key="1">
    <citation type="journal article" date="2019" name="Genome Biol. Evol.">
        <title>The Rhododendron genome and chromosomal organization provide insight into shared whole-genome duplications across the heath family (Ericaceae).</title>
        <authorList>
            <person name="Soza V.L."/>
            <person name="Lindsley D."/>
            <person name="Waalkes A."/>
            <person name="Ramage E."/>
            <person name="Patwardhan R.P."/>
            <person name="Burton J.N."/>
            <person name="Adey A."/>
            <person name="Kumar A."/>
            <person name="Qiu R."/>
            <person name="Shendure J."/>
            <person name="Hall B."/>
        </authorList>
    </citation>
    <scope>NUCLEOTIDE SEQUENCE [LARGE SCALE GENOMIC DNA]</scope>
    <source>
        <strain evidence="7">RSF 1966-606</strain>
    </source>
</reference>